<dbReference type="KEGG" id="mpof:MPOR_28940"/>
<evidence type="ECO:0008006" key="3">
    <source>
        <dbReference type="Google" id="ProtNLM"/>
    </source>
</evidence>
<accession>A0A6N4VCS3</accession>
<evidence type="ECO:0000313" key="2">
    <source>
        <dbReference type="Proteomes" id="UP000466785"/>
    </source>
</evidence>
<protein>
    <recommendedName>
        <fullName evidence="3">Bacterial Pleckstrin homology domain-containing protein</fullName>
    </recommendedName>
</protein>
<reference evidence="1 2" key="1">
    <citation type="journal article" date="2019" name="Emerg. Microbes Infect.">
        <title>Comprehensive subspecies identification of 175 nontuberculous mycobacteria species based on 7547 genomic profiles.</title>
        <authorList>
            <person name="Matsumoto Y."/>
            <person name="Kinjo T."/>
            <person name="Motooka D."/>
            <person name="Nabeya D."/>
            <person name="Jung N."/>
            <person name="Uechi K."/>
            <person name="Horii T."/>
            <person name="Iida T."/>
            <person name="Fujita J."/>
            <person name="Nakamura S."/>
        </authorList>
    </citation>
    <scope>NUCLEOTIDE SEQUENCE [LARGE SCALE GENOMIC DNA]</scope>
    <source>
        <strain evidence="1 2">JCM 12603</strain>
    </source>
</reference>
<evidence type="ECO:0000313" key="1">
    <source>
        <dbReference type="EMBL" id="BBX51868.1"/>
    </source>
</evidence>
<gene>
    <name evidence="1" type="ORF">MPOR_28940</name>
</gene>
<dbReference type="EMBL" id="AP022570">
    <property type="protein sequence ID" value="BBX51868.1"/>
    <property type="molecule type" value="Genomic_DNA"/>
</dbReference>
<dbReference type="RefSeq" id="WP_163674779.1">
    <property type="nucleotide sequence ID" value="NZ_AP022570.1"/>
</dbReference>
<sequence>MARIARVGDDVAVQLGVWEKIAGLHGDFRFPISAVAAVEVDHDPLSSVRGMRAPGLHVPGRVKIGTWRRSGRKTFAVARRSTPAVRLDLTGQPYDRMVISVADAATAANSLR</sequence>
<keyword evidence="2" id="KW-1185">Reference proteome</keyword>
<dbReference type="Proteomes" id="UP000466785">
    <property type="component" value="Chromosome"/>
</dbReference>
<organism evidence="1 2">
    <name type="scientific">Mycolicibacterium poriferae</name>
    <dbReference type="NCBI Taxonomy" id="39694"/>
    <lineage>
        <taxon>Bacteria</taxon>
        <taxon>Bacillati</taxon>
        <taxon>Actinomycetota</taxon>
        <taxon>Actinomycetes</taxon>
        <taxon>Mycobacteriales</taxon>
        <taxon>Mycobacteriaceae</taxon>
        <taxon>Mycolicibacterium</taxon>
    </lineage>
</organism>
<dbReference type="AlphaFoldDB" id="A0A6N4VCS3"/>
<proteinExistence type="predicted"/>
<name>A0A6N4VCS3_9MYCO</name>